<name>A0A432Z8E6_9GAMM</name>
<dbReference type="RefSeq" id="WP_026861980.1">
    <property type="nucleotide sequence ID" value="NZ_PIQE01000001.1"/>
</dbReference>
<evidence type="ECO:0000313" key="2">
    <source>
        <dbReference type="Proteomes" id="UP000287022"/>
    </source>
</evidence>
<organism evidence="1 2">
    <name type="scientific">Pseudidiomarina sediminum</name>
    <dbReference type="NCBI Taxonomy" id="431675"/>
    <lineage>
        <taxon>Bacteria</taxon>
        <taxon>Pseudomonadati</taxon>
        <taxon>Pseudomonadota</taxon>
        <taxon>Gammaproteobacteria</taxon>
        <taxon>Alteromonadales</taxon>
        <taxon>Idiomarinaceae</taxon>
        <taxon>Pseudidiomarina</taxon>
    </lineage>
</organism>
<evidence type="ECO:0000313" key="1">
    <source>
        <dbReference type="EMBL" id="RUO74157.1"/>
    </source>
</evidence>
<comment type="caution">
    <text evidence="1">The sequence shown here is derived from an EMBL/GenBank/DDBJ whole genome shotgun (WGS) entry which is preliminary data.</text>
</comment>
<dbReference type="InterPro" id="IPR011067">
    <property type="entry name" value="Plasmid_toxin/cell-grow_inhib"/>
</dbReference>
<proteinExistence type="predicted"/>
<keyword evidence="2" id="KW-1185">Reference proteome</keyword>
<dbReference type="Proteomes" id="UP000287022">
    <property type="component" value="Unassembled WGS sequence"/>
</dbReference>
<sequence length="288" mass="32537">MTIIKVTFLNAEEPTVILGEEASSDIAVRELPHDPVDQNIFIRKEFTSSEIKNWKVEKIDTIQDTQNATIECEITLSPLQYLPKSISEKHSSNGSKLVRGRLLECDFGYFSQDISLGNQPSTTISNFNSKLPYEMVKRRLVVVLSNKEDPALVVPISKGNKAKDHRTVVGITSLPPDLVTFNNPRCFAKTAAISYVSGHRLFPVRFNTDEGRRQYDYRVEKKLSNDDVVNIKKAVFTAVGGDNILRSIESKDEQIDALNGEITIKNNRIKCLNAKNAELWEMLEEYTK</sequence>
<protein>
    <submittedName>
        <fullName evidence="1">Uncharacterized protein</fullName>
    </submittedName>
</protein>
<dbReference type="Gene3D" id="2.30.30.110">
    <property type="match status" value="1"/>
</dbReference>
<dbReference type="EMBL" id="PIQE01000001">
    <property type="protein sequence ID" value="RUO74157.1"/>
    <property type="molecule type" value="Genomic_DNA"/>
</dbReference>
<reference evidence="2" key="1">
    <citation type="journal article" date="2018" name="Front. Microbiol.">
        <title>Genome-Based Analysis Reveals the Taxonomy and Diversity of the Family Idiomarinaceae.</title>
        <authorList>
            <person name="Liu Y."/>
            <person name="Lai Q."/>
            <person name="Shao Z."/>
        </authorList>
    </citation>
    <scope>NUCLEOTIDE SEQUENCE [LARGE SCALE GENOMIC DNA]</scope>
    <source>
        <strain evidence="2">c121</strain>
    </source>
</reference>
<gene>
    <name evidence="1" type="ORF">CWI80_02030</name>
</gene>
<dbReference type="AlphaFoldDB" id="A0A432Z8E6"/>
<accession>A0A432Z8E6</accession>